<feature type="compositionally biased region" description="Acidic residues" evidence="1">
    <location>
        <begin position="389"/>
        <end position="398"/>
    </location>
</feature>
<feature type="compositionally biased region" description="Basic and acidic residues" evidence="1">
    <location>
        <begin position="249"/>
        <end position="271"/>
    </location>
</feature>
<feature type="compositionally biased region" description="Basic and acidic residues" evidence="1">
    <location>
        <begin position="453"/>
        <end position="476"/>
    </location>
</feature>
<dbReference type="PANTHER" id="PTHR33914:SF2">
    <property type="entry name" value="OS02G0582100 PROTEIN"/>
    <property type="match status" value="1"/>
</dbReference>
<feature type="region of interest" description="Disordered" evidence="1">
    <location>
        <begin position="216"/>
        <end position="304"/>
    </location>
</feature>
<feature type="region of interest" description="Disordered" evidence="1">
    <location>
        <begin position="586"/>
        <end position="639"/>
    </location>
</feature>
<feature type="compositionally biased region" description="Basic and acidic residues" evidence="1">
    <location>
        <begin position="26"/>
        <end position="37"/>
    </location>
</feature>
<dbReference type="Proteomes" id="UP001190926">
    <property type="component" value="Unassembled WGS sequence"/>
</dbReference>
<feature type="compositionally biased region" description="Basic and acidic residues" evidence="1">
    <location>
        <begin position="96"/>
        <end position="117"/>
    </location>
</feature>
<feature type="region of interest" description="Disordered" evidence="1">
    <location>
        <begin position="329"/>
        <end position="353"/>
    </location>
</feature>
<sequence length="639" mass="69636">MKENQNETSLDSRSFGKETGSLMFGSKDRCELNDSRMDANLTELETKDRDDCLNCKVTDDSSVDNEEGTVDSPKKAGQNGPSHHLSMENENGTVDSPRKESKDELSHHLSIWDKDADSLSSDSSDIDKEQRSSEHESLDTVEEFADCNGSDSRDSSSPLFTDKNVMECDLPELEVCYKEMDCQILKDICVDEGRPQKDVNVIESCKDEEPGCLFPQPPNDIDHCEAEEDSSLDADSFTADQCGSSKELNSQERLDSCPEDSLEKDTVKQCETENAVETVEAYFDATGKAENDSSEDDSLVDRKLPIEDIDTQSSLGLDAGNKVVQVPDQILNQEAEPKSPASSSAEAGGGTGEDVQASCLLYNSKVENGSITFNFSSPEGAVPGNCMTEDVEEQSADSEDVHKDVNAENLPEAMEEKVQCTSDRVGDSNKQCLINDEGNSDGGPVTSYVQSVRIEDSSCGNDHEGSPEHKQEKSDDVSIDAPVQSPTNESPAPTNDVLASEPNAPNHEGMDSGDVPVVSQLQQDLGETSFSAASMITYSGPIAFSGSLSHRSDGSTTSGKSFAFPVLQSEWNSSPVRMAKADRRHFRKHKGWRSVDHPKFSQPSLPRKLNLKHETVKTSAEEDFMPLDEFRQASSGSCT</sequence>
<accession>A0AAD4P167</accession>
<gene>
    <name evidence="2" type="ORF">C2S53_011306</name>
</gene>
<proteinExistence type="predicted"/>
<feature type="compositionally biased region" description="Basic and acidic residues" evidence="1">
    <location>
        <begin position="611"/>
        <end position="620"/>
    </location>
</feature>
<feature type="compositionally biased region" description="Polar residues" evidence="1">
    <location>
        <begin position="238"/>
        <end position="248"/>
    </location>
</feature>
<name>A0AAD4P167_PERFH</name>
<feature type="region of interest" description="Disordered" evidence="1">
    <location>
        <begin position="1"/>
        <end position="164"/>
    </location>
</feature>
<dbReference type="GO" id="GO:0009786">
    <property type="term" value="P:regulation of asymmetric cell division"/>
    <property type="evidence" value="ECO:0007669"/>
    <property type="project" value="InterPro"/>
</dbReference>
<feature type="region of interest" description="Disordered" evidence="1">
    <location>
        <begin position="377"/>
        <end position="520"/>
    </location>
</feature>
<protein>
    <submittedName>
        <fullName evidence="2">18S pre-ribosomal assembly protein gar2-like protein</fullName>
    </submittedName>
</protein>
<dbReference type="PANTHER" id="PTHR33914">
    <property type="entry name" value="18S PRE-RIBOSOMAL ASSEMBLY PROTEIN GAR2-LIKE PROTEIN"/>
    <property type="match status" value="1"/>
</dbReference>
<feature type="compositionally biased region" description="Polar residues" evidence="1">
    <location>
        <begin position="484"/>
        <end position="493"/>
    </location>
</feature>
<evidence type="ECO:0000256" key="1">
    <source>
        <dbReference type="SAM" id="MobiDB-lite"/>
    </source>
</evidence>
<feature type="compositionally biased region" description="Basic and acidic residues" evidence="1">
    <location>
        <begin position="44"/>
        <end position="59"/>
    </location>
</feature>
<evidence type="ECO:0000313" key="3">
    <source>
        <dbReference type="Proteomes" id="UP001190926"/>
    </source>
</evidence>
<dbReference type="AlphaFoldDB" id="A0AAD4P167"/>
<keyword evidence="3" id="KW-1185">Reference proteome</keyword>
<organism evidence="2 3">
    <name type="scientific">Perilla frutescens var. hirtella</name>
    <name type="common">Perilla citriodora</name>
    <name type="synonym">Perilla setoyensis</name>
    <dbReference type="NCBI Taxonomy" id="608512"/>
    <lineage>
        <taxon>Eukaryota</taxon>
        <taxon>Viridiplantae</taxon>
        <taxon>Streptophyta</taxon>
        <taxon>Embryophyta</taxon>
        <taxon>Tracheophyta</taxon>
        <taxon>Spermatophyta</taxon>
        <taxon>Magnoliopsida</taxon>
        <taxon>eudicotyledons</taxon>
        <taxon>Gunneridae</taxon>
        <taxon>Pentapetalae</taxon>
        <taxon>asterids</taxon>
        <taxon>lamiids</taxon>
        <taxon>Lamiales</taxon>
        <taxon>Lamiaceae</taxon>
        <taxon>Nepetoideae</taxon>
        <taxon>Elsholtzieae</taxon>
        <taxon>Perilla</taxon>
    </lineage>
</organism>
<comment type="caution">
    <text evidence="2">The sequence shown here is derived from an EMBL/GenBank/DDBJ whole genome shotgun (WGS) entry which is preliminary data.</text>
</comment>
<evidence type="ECO:0000313" key="2">
    <source>
        <dbReference type="EMBL" id="KAH6823133.1"/>
    </source>
</evidence>
<reference evidence="2 3" key="1">
    <citation type="journal article" date="2021" name="Nat. Commun.">
        <title>Incipient diploidization of the medicinal plant Perilla within 10,000 years.</title>
        <authorList>
            <person name="Zhang Y."/>
            <person name="Shen Q."/>
            <person name="Leng L."/>
            <person name="Zhang D."/>
            <person name="Chen S."/>
            <person name="Shi Y."/>
            <person name="Ning Z."/>
            <person name="Chen S."/>
        </authorList>
    </citation>
    <scope>NUCLEOTIDE SEQUENCE [LARGE SCALE GENOMIC DNA]</scope>
    <source>
        <strain evidence="3">cv. PC099</strain>
    </source>
</reference>
<feature type="compositionally biased region" description="Polar residues" evidence="1">
    <location>
        <begin position="1"/>
        <end position="12"/>
    </location>
</feature>
<dbReference type="EMBL" id="SDAM02001008">
    <property type="protein sequence ID" value="KAH6823133.1"/>
    <property type="molecule type" value="Genomic_DNA"/>
</dbReference>
<feature type="compositionally biased region" description="Basic and acidic residues" evidence="1">
    <location>
        <begin position="125"/>
        <end position="138"/>
    </location>
</feature>
<dbReference type="InterPro" id="IPR040378">
    <property type="entry name" value="BASL"/>
</dbReference>